<keyword evidence="6" id="KW-0418">Kinase</keyword>
<dbReference type="GO" id="GO:0005524">
    <property type="term" value="F:ATP binding"/>
    <property type="evidence" value="ECO:0007669"/>
    <property type="project" value="UniProtKB-KW"/>
</dbReference>
<feature type="domain" description="Inositol-tetrakisphosphate 1-kinase N-terminal" evidence="11">
    <location>
        <begin position="9"/>
        <end position="32"/>
    </location>
</feature>
<evidence type="ECO:0000256" key="1">
    <source>
        <dbReference type="ARBA" id="ARBA00001946"/>
    </source>
</evidence>
<evidence type="ECO:0000256" key="5">
    <source>
        <dbReference type="ARBA" id="ARBA00022741"/>
    </source>
</evidence>
<evidence type="ECO:0000256" key="3">
    <source>
        <dbReference type="ARBA" id="ARBA00022679"/>
    </source>
</evidence>
<evidence type="ECO:0000259" key="10">
    <source>
        <dbReference type="Pfam" id="PF05770"/>
    </source>
</evidence>
<feature type="non-terminal residue" evidence="12">
    <location>
        <position position="674"/>
    </location>
</feature>
<accession>A0A315UXX1</accession>
<dbReference type="GO" id="GO:0052725">
    <property type="term" value="F:inositol-1,3,4-trisphosphate 6-kinase activity"/>
    <property type="evidence" value="ECO:0007669"/>
    <property type="project" value="InterPro"/>
</dbReference>
<dbReference type="GO" id="GO:0005737">
    <property type="term" value="C:cytoplasm"/>
    <property type="evidence" value="ECO:0007669"/>
    <property type="project" value="TreeGrafter"/>
</dbReference>
<keyword evidence="5" id="KW-0547">Nucleotide-binding</keyword>
<dbReference type="STRING" id="33528.ENSGAFP00000014418"/>
<evidence type="ECO:0000313" key="13">
    <source>
        <dbReference type="Proteomes" id="UP000250572"/>
    </source>
</evidence>
<name>A0A315UXX1_GAMAF</name>
<keyword evidence="4" id="KW-0479">Metal-binding</keyword>
<gene>
    <name evidence="12" type="ORF">CCH79_00004431</name>
</gene>
<dbReference type="PANTHER" id="PTHR14217:SF1">
    <property type="entry name" value="INOSITOL-TETRAKISPHOSPHATE 1-KINASE"/>
    <property type="match status" value="1"/>
</dbReference>
<dbReference type="SUPFAM" id="SSF56059">
    <property type="entry name" value="Glutathione synthetase ATP-binding domain-like"/>
    <property type="match status" value="1"/>
</dbReference>
<reference evidence="12 13" key="1">
    <citation type="journal article" date="2018" name="G3 (Bethesda)">
        <title>A High-Quality Reference Genome for the Invasive Mosquitofish Gambusia affinis Using a Chicago Library.</title>
        <authorList>
            <person name="Hoffberg S.L."/>
            <person name="Troendle N.J."/>
            <person name="Glenn T.C."/>
            <person name="Mahmud O."/>
            <person name="Louha S."/>
            <person name="Chalopin D."/>
            <person name="Bennetzen J.L."/>
            <person name="Mauricio R."/>
        </authorList>
    </citation>
    <scope>NUCLEOTIDE SEQUENCE [LARGE SCALE GENOMIC DNA]</scope>
    <source>
        <strain evidence="12">NE01/NJP1002.9</strain>
        <tissue evidence="12">Muscle</tissue>
    </source>
</reference>
<comment type="caution">
    <text evidence="12">The sequence shown here is derived from an EMBL/GenBank/DDBJ whole genome shotgun (WGS) entry which is preliminary data.</text>
</comment>
<dbReference type="Proteomes" id="UP000250572">
    <property type="component" value="Unassembled WGS sequence"/>
</dbReference>
<evidence type="ECO:0000256" key="2">
    <source>
        <dbReference type="ARBA" id="ARBA00009601"/>
    </source>
</evidence>
<dbReference type="EMBL" id="NHOQ01002481">
    <property type="protein sequence ID" value="PWA16403.1"/>
    <property type="molecule type" value="Genomic_DNA"/>
</dbReference>
<feature type="domain" description="Inositol 1,3,4-trisphosphate 5/6-kinase ATP-grasp" evidence="10">
    <location>
        <begin position="391"/>
        <end position="601"/>
    </location>
</feature>
<dbReference type="GO" id="GO:0052726">
    <property type="term" value="F:inositol-1,3,4-trisphosphate 5-kinase activity"/>
    <property type="evidence" value="ECO:0007669"/>
    <property type="project" value="InterPro"/>
</dbReference>
<dbReference type="Pfam" id="PF05770">
    <property type="entry name" value="Ins134_P3_kin"/>
    <property type="match status" value="1"/>
</dbReference>
<protein>
    <submittedName>
        <fullName evidence="12">Uncharacterized protein</fullName>
    </submittedName>
</protein>
<dbReference type="GO" id="GO:0000287">
    <property type="term" value="F:magnesium ion binding"/>
    <property type="evidence" value="ECO:0007669"/>
    <property type="project" value="InterPro"/>
</dbReference>
<comment type="similarity">
    <text evidence="2">Belongs to the ITPK1 family.</text>
</comment>
<keyword evidence="8" id="KW-0460">Magnesium</keyword>
<dbReference type="InterPro" id="IPR040464">
    <property type="entry name" value="InsP(3)kin_ATP-grasp"/>
</dbReference>
<organism evidence="12 13">
    <name type="scientific">Gambusia affinis</name>
    <name type="common">Western mosquitofish</name>
    <name type="synonym">Heterandria affinis</name>
    <dbReference type="NCBI Taxonomy" id="33528"/>
    <lineage>
        <taxon>Eukaryota</taxon>
        <taxon>Metazoa</taxon>
        <taxon>Chordata</taxon>
        <taxon>Craniata</taxon>
        <taxon>Vertebrata</taxon>
        <taxon>Euteleostomi</taxon>
        <taxon>Actinopterygii</taxon>
        <taxon>Neopterygii</taxon>
        <taxon>Teleostei</taxon>
        <taxon>Neoteleostei</taxon>
        <taxon>Acanthomorphata</taxon>
        <taxon>Ovalentaria</taxon>
        <taxon>Atherinomorphae</taxon>
        <taxon>Cyprinodontiformes</taxon>
        <taxon>Poeciliidae</taxon>
        <taxon>Poeciliinae</taxon>
        <taxon>Gambusia</taxon>
    </lineage>
</organism>
<dbReference type="Gene3D" id="3.30.470.20">
    <property type="entry name" value="ATP-grasp fold, B domain"/>
    <property type="match status" value="1"/>
</dbReference>
<dbReference type="Gene3D" id="3.40.50.11370">
    <property type="match status" value="1"/>
</dbReference>
<feature type="domain" description="Inositol-tetrakisphosphate 1-kinase N-terminal" evidence="11">
    <location>
        <begin position="309"/>
        <end position="371"/>
    </location>
</feature>
<proteinExistence type="inferred from homology"/>
<dbReference type="InterPro" id="IPR008656">
    <property type="entry name" value="Inositol_tetrakis-P_1-kinase"/>
</dbReference>
<dbReference type="GO" id="GO:0032957">
    <property type="term" value="P:inositol trisphosphate metabolic process"/>
    <property type="evidence" value="ECO:0007669"/>
    <property type="project" value="InterPro"/>
</dbReference>
<evidence type="ECO:0000256" key="7">
    <source>
        <dbReference type="ARBA" id="ARBA00022840"/>
    </source>
</evidence>
<feature type="region of interest" description="Disordered" evidence="9">
    <location>
        <begin position="517"/>
        <end position="541"/>
    </location>
</feature>
<keyword evidence="7" id="KW-0067">ATP-binding</keyword>
<dbReference type="Pfam" id="PF17927">
    <property type="entry name" value="Ins134_P3_kin_N"/>
    <property type="match status" value="2"/>
</dbReference>
<dbReference type="GO" id="GO:0047325">
    <property type="term" value="F:inositol-3,4,5,6-tetrakisphosphate 1-kinase activity"/>
    <property type="evidence" value="ECO:0007669"/>
    <property type="project" value="InterPro"/>
</dbReference>
<evidence type="ECO:0000313" key="12">
    <source>
        <dbReference type="EMBL" id="PWA16403.1"/>
    </source>
</evidence>
<dbReference type="FunFam" id="3.30.470.20:FF:000047">
    <property type="entry name" value="Inositol-tetrakisphosphate 1-kinase 4"/>
    <property type="match status" value="1"/>
</dbReference>
<dbReference type="InterPro" id="IPR041429">
    <property type="entry name" value="ITPK1_N"/>
</dbReference>
<dbReference type="PANTHER" id="PTHR14217">
    <property type="entry name" value="INOSITOL-TETRAKISPHOSPHATE 1-KINASE"/>
    <property type="match status" value="1"/>
</dbReference>
<keyword evidence="3" id="KW-0808">Transferase</keyword>
<evidence type="ECO:0000256" key="8">
    <source>
        <dbReference type="ARBA" id="ARBA00022842"/>
    </source>
</evidence>
<evidence type="ECO:0000256" key="4">
    <source>
        <dbReference type="ARBA" id="ARBA00022723"/>
    </source>
</evidence>
<evidence type="ECO:0000256" key="6">
    <source>
        <dbReference type="ARBA" id="ARBA00022777"/>
    </source>
</evidence>
<comment type="cofactor">
    <cofactor evidence="1">
        <name>Mg(2+)</name>
        <dbReference type="ChEBI" id="CHEBI:18420"/>
    </cofactor>
</comment>
<evidence type="ECO:0000259" key="11">
    <source>
        <dbReference type="Pfam" id="PF17927"/>
    </source>
</evidence>
<dbReference type="AlphaFoldDB" id="A0A315UXX1"/>
<sequence length="674" mass="74806">MQTFLRGRRVGYWLSEKKMKKLNFQAFADLCRLVVLFGWFGSDTGWWLQINPAGQEQLAAFCLRRSLQIRRPSAQSSLNKVKFFHACSTNVNDYDDLVKIKLPVYLSGEEELEKGNRSCTGNKILKVGRFHSCCVDSLQRKLPNQLALSLERGTPADPGASERVDPSVIRTSAGRMRFLSDWIHTSLVWSALIKLQFVCLESPNQGPALLFIPTGTRFYLLDTLVSSVEINIPSVSGRTRTVIGHLSLTPPTIINQRWLRLPLNQLKLYRFTAPSLSHTCVTKVCIHHQLTQSPNGTKNSGVLLLSGLFAQLDLSQPLEDQGPLDLIIHKLTDLILEADQNDSQAVLQVQRVQDYIDAHPETIVLDPLPAIRTLLDRCKSYQLVHRIEKCMQDERICSPPFMVLNTECTLDVLEQIKLQGLTFPFICKTRVAHGTNSHEMTIIFSEEDLKNVKPPCVIQSFINHNAVLYKVFVVGDSYTVVERPSLKNFPAGPAGEQQRSPEAAHIHTERKAIFFNSHNVSKPESSSDLTSRENVEGVSQPPCDDVIRELSRSLRQTLGVSLFGIDVIINNQTGQHAVIDINAFPGYEGVPEFFNDLLSHISGVLQSHNPDIVPSGDQPKGLAVSGAGAGPQAPCCCCSSVRGKELQRLGCNSAVSPNFQQHCVSTIATKASSQ</sequence>
<feature type="compositionally biased region" description="Polar residues" evidence="9">
    <location>
        <begin position="517"/>
        <end position="529"/>
    </location>
</feature>
<keyword evidence="13" id="KW-1185">Reference proteome</keyword>
<evidence type="ECO:0000256" key="9">
    <source>
        <dbReference type="SAM" id="MobiDB-lite"/>
    </source>
</evidence>